<keyword evidence="11 13" id="KW-0560">Oxidoreductase</keyword>
<comment type="cofactor">
    <cofactor evidence="13 16">
        <name>Zn(2+)</name>
        <dbReference type="ChEBI" id="CHEBI:29105"/>
    </cofactor>
    <text evidence="13 16">Binds 1 zinc ion.</text>
</comment>
<evidence type="ECO:0000256" key="8">
    <source>
        <dbReference type="ARBA" id="ARBA00022801"/>
    </source>
</evidence>
<dbReference type="AlphaFoldDB" id="A0A7G1HZC9"/>
<keyword evidence="6 13" id="KW-0686">Riboflavin biosynthesis</keyword>
<protein>
    <recommendedName>
        <fullName evidence="13">Riboflavin biosynthesis protein RibD</fullName>
    </recommendedName>
    <domain>
        <recommendedName>
            <fullName evidence="13">Diaminohydroxyphosphoribosylaminopyrimidine deaminase</fullName>
            <shortName evidence="13">DRAP deaminase</shortName>
            <ecNumber evidence="13">3.5.4.26</ecNumber>
        </recommendedName>
        <alternativeName>
            <fullName evidence="13">Riboflavin-specific deaminase</fullName>
        </alternativeName>
    </domain>
    <domain>
        <recommendedName>
            <fullName evidence="13">5-amino-6-(5-phosphoribosylamino)uracil reductase</fullName>
            <ecNumber evidence="13">1.1.1.193</ecNumber>
        </recommendedName>
        <alternativeName>
            <fullName evidence="13">HTP reductase</fullName>
        </alternativeName>
    </domain>
</protein>
<dbReference type="InterPro" id="IPR004794">
    <property type="entry name" value="Eubact_RibD"/>
</dbReference>
<keyword evidence="19" id="KW-1185">Reference proteome</keyword>
<keyword evidence="9 13" id="KW-0862">Zinc</keyword>
<gene>
    <name evidence="18" type="ORF">Cop2CBH44_25550</name>
</gene>
<comment type="catalytic activity">
    <reaction evidence="13">
        <text>2,5-diamino-6-hydroxy-4-(5-phosphoribosylamino)-pyrimidine + H2O + H(+) = 5-amino-6-(5-phospho-D-ribosylamino)uracil + NH4(+)</text>
        <dbReference type="Rhea" id="RHEA:21868"/>
        <dbReference type="ChEBI" id="CHEBI:15377"/>
        <dbReference type="ChEBI" id="CHEBI:15378"/>
        <dbReference type="ChEBI" id="CHEBI:28938"/>
        <dbReference type="ChEBI" id="CHEBI:58453"/>
        <dbReference type="ChEBI" id="CHEBI:58614"/>
        <dbReference type="EC" id="3.5.4.26"/>
    </reaction>
</comment>
<comment type="pathway">
    <text evidence="2 13">Cofactor biosynthesis; riboflavin biosynthesis; 5-amino-6-(D-ribitylamino)uracil from GTP: step 2/4.</text>
</comment>
<dbReference type="FunFam" id="3.40.140.10:FF:000025">
    <property type="entry name" value="Riboflavin biosynthesis protein RibD"/>
    <property type="match status" value="1"/>
</dbReference>
<dbReference type="RefSeq" id="WP_021930275.1">
    <property type="nucleotide sequence ID" value="NZ_AP023322.1"/>
</dbReference>
<dbReference type="EC" id="3.5.4.26" evidence="13"/>
<organism evidence="18 19">
    <name type="scientific">Coprobacter secundus subsp. similis</name>
    <dbReference type="NCBI Taxonomy" id="2751153"/>
    <lineage>
        <taxon>Bacteria</taxon>
        <taxon>Pseudomonadati</taxon>
        <taxon>Bacteroidota</taxon>
        <taxon>Bacteroidia</taxon>
        <taxon>Bacteroidales</taxon>
        <taxon>Barnesiellaceae</taxon>
        <taxon>Coprobacter</taxon>
    </lineage>
</organism>
<comment type="similarity">
    <text evidence="4 13">In the N-terminal section; belongs to the cytidine and deoxycytidylate deaminase family.</text>
</comment>
<feature type="binding site" evidence="16">
    <location>
        <position position="91"/>
    </location>
    <ligand>
        <name>Zn(2+)</name>
        <dbReference type="ChEBI" id="CHEBI:29105"/>
        <note>catalytic</note>
    </ligand>
</feature>
<dbReference type="PROSITE" id="PS00903">
    <property type="entry name" value="CYT_DCMP_DEAMINASES_1"/>
    <property type="match status" value="1"/>
</dbReference>
<evidence type="ECO:0000313" key="19">
    <source>
        <dbReference type="Proteomes" id="UP000594042"/>
    </source>
</evidence>
<dbReference type="GO" id="GO:0009231">
    <property type="term" value="P:riboflavin biosynthetic process"/>
    <property type="evidence" value="ECO:0007669"/>
    <property type="project" value="UniProtKB-UniPathway"/>
</dbReference>
<evidence type="ECO:0000256" key="15">
    <source>
        <dbReference type="PIRSR" id="PIRSR006769-2"/>
    </source>
</evidence>
<proteinExistence type="inferred from homology"/>
<dbReference type="KEGG" id="copr:Cop2CBH44_25550"/>
<feature type="binding site" evidence="15">
    <location>
        <position position="217"/>
    </location>
    <ligand>
        <name>substrate</name>
    </ligand>
</feature>
<evidence type="ECO:0000256" key="9">
    <source>
        <dbReference type="ARBA" id="ARBA00022833"/>
    </source>
</evidence>
<keyword evidence="12" id="KW-0511">Multifunctional enzyme</keyword>
<feature type="active site" description="Proton donor" evidence="14">
    <location>
        <position position="57"/>
    </location>
</feature>
<dbReference type="Pfam" id="PF00383">
    <property type="entry name" value="dCMP_cyt_deam_1"/>
    <property type="match status" value="1"/>
</dbReference>
<evidence type="ECO:0000259" key="17">
    <source>
        <dbReference type="PROSITE" id="PS51747"/>
    </source>
</evidence>
<feature type="binding site" evidence="16">
    <location>
        <position position="55"/>
    </location>
    <ligand>
        <name>Zn(2+)</name>
        <dbReference type="ChEBI" id="CHEBI:29105"/>
        <note>catalytic</note>
    </ligand>
</feature>
<dbReference type="Proteomes" id="UP000594042">
    <property type="component" value="Chromosome"/>
</dbReference>
<evidence type="ECO:0000256" key="3">
    <source>
        <dbReference type="ARBA" id="ARBA00004910"/>
    </source>
</evidence>
<dbReference type="EC" id="1.1.1.193" evidence="13"/>
<dbReference type="UniPathway" id="UPA00275">
    <property type="reaction ID" value="UER00401"/>
</dbReference>
<evidence type="ECO:0000256" key="5">
    <source>
        <dbReference type="ARBA" id="ARBA00007417"/>
    </source>
</evidence>
<dbReference type="InterPro" id="IPR024072">
    <property type="entry name" value="DHFR-like_dom_sf"/>
</dbReference>
<feature type="binding site" evidence="15">
    <location>
        <position position="210"/>
    </location>
    <ligand>
        <name>NADP(+)</name>
        <dbReference type="ChEBI" id="CHEBI:58349"/>
    </ligand>
</feature>
<keyword evidence="10 13" id="KW-0521">NADP</keyword>
<dbReference type="InterPro" id="IPR002734">
    <property type="entry name" value="RibDG_C"/>
</dbReference>
<feature type="binding site" evidence="15">
    <location>
        <begin position="294"/>
        <end position="300"/>
    </location>
    <ligand>
        <name>NADP(+)</name>
        <dbReference type="ChEBI" id="CHEBI:58349"/>
    </ligand>
</feature>
<evidence type="ECO:0000256" key="1">
    <source>
        <dbReference type="ARBA" id="ARBA00002151"/>
    </source>
</evidence>
<keyword evidence="7 13" id="KW-0479">Metal-binding</keyword>
<accession>A0A7G1HZC9</accession>
<evidence type="ECO:0000256" key="13">
    <source>
        <dbReference type="PIRNR" id="PIRNR006769"/>
    </source>
</evidence>
<dbReference type="Gene3D" id="3.40.140.10">
    <property type="entry name" value="Cytidine Deaminase, domain 2"/>
    <property type="match status" value="1"/>
</dbReference>
<reference evidence="19" key="1">
    <citation type="submission" date="2020-07" db="EMBL/GenBank/DDBJ databases">
        <title>Complete genome sequencing of Coprobacter sp. strain 2CBH44.</title>
        <authorList>
            <person name="Sakamoto M."/>
            <person name="Murakami T."/>
            <person name="Mori H."/>
        </authorList>
    </citation>
    <scope>NUCLEOTIDE SEQUENCE [LARGE SCALE GENOMIC DNA]</scope>
    <source>
        <strain evidence="19">2CBH44</strain>
    </source>
</reference>
<feature type="binding site" evidence="15">
    <location>
        <position position="194"/>
    </location>
    <ligand>
        <name>substrate</name>
    </ligand>
</feature>
<evidence type="ECO:0000256" key="14">
    <source>
        <dbReference type="PIRSR" id="PIRSR006769-1"/>
    </source>
</evidence>
<feature type="binding site" evidence="16">
    <location>
        <position position="82"/>
    </location>
    <ligand>
        <name>Zn(2+)</name>
        <dbReference type="ChEBI" id="CHEBI:29105"/>
        <note>catalytic</note>
    </ligand>
</feature>
<sequence>MTNLKKTDELYMRRCLQLASLGQGHVSPNPMVGAVIVCDGKIIGEGYHRKCGEAHAEVNAVNSVRDRSLLKRSTIYVSLEPCSHYGKTPPCSRLVIDSGIPHVVIGCLDPFPEVSGRGADMLRRAGLDVRVGVLEKECLELNKCFITVQTKKRPYIILKWAQSADGYIDCLRDKSEKACVISDAVTSALVHRMRSLYDAILVGRKTAEMDNPSLTVRYWTGDNPLRVVIDKDLSLPRNLRLFTDGIKTLVFTSEKHVPEGEVEYITIDFSRPVVPAILQCLYEKKIQSLIVEGGRYTLQSFIDSEYWDEAHIEIGKQVLKAGIPSPVISGTKVAFEKHGNSEIIKILNR</sequence>
<comment type="similarity">
    <text evidence="5 13">In the C-terminal section; belongs to the HTP reductase family.</text>
</comment>
<comment type="pathway">
    <text evidence="3 13">Cofactor biosynthesis; riboflavin biosynthesis; 5-amino-6-(D-ribitylamino)uracil from GTP: step 3/4.</text>
</comment>
<feature type="binding site" evidence="15">
    <location>
        <position position="214"/>
    </location>
    <ligand>
        <name>substrate</name>
    </ligand>
</feature>
<dbReference type="Pfam" id="PF01872">
    <property type="entry name" value="RibD_C"/>
    <property type="match status" value="1"/>
</dbReference>
<evidence type="ECO:0000256" key="6">
    <source>
        <dbReference type="ARBA" id="ARBA00022619"/>
    </source>
</evidence>
<dbReference type="NCBIfam" id="TIGR00326">
    <property type="entry name" value="eubact_ribD"/>
    <property type="match status" value="1"/>
</dbReference>
<evidence type="ECO:0000256" key="2">
    <source>
        <dbReference type="ARBA" id="ARBA00004882"/>
    </source>
</evidence>
<dbReference type="GO" id="GO:0008703">
    <property type="term" value="F:5-amino-6-(5-phosphoribosylamino)uracil reductase activity"/>
    <property type="evidence" value="ECO:0007669"/>
    <property type="project" value="UniProtKB-EC"/>
</dbReference>
<evidence type="ECO:0000313" key="18">
    <source>
        <dbReference type="EMBL" id="BCI64202.1"/>
    </source>
</evidence>
<feature type="domain" description="CMP/dCMP-type deaminase" evidence="17">
    <location>
        <begin position="6"/>
        <end position="130"/>
    </location>
</feature>
<feature type="binding site" evidence="15">
    <location>
        <position position="206"/>
    </location>
    <ligand>
        <name>substrate</name>
    </ligand>
</feature>
<evidence type="ECO:0000256" key="7">
    <source>
        <dbReference type="ARBA" id="ARBA00022723"/>
    </source>
</evidence>
<dbReference type="InterPro" id="IPR016192">
    <property type="entry name" value="APOBEC/CMP_deaminase_Zn-bd"/>
</dbReference>
<evidence type="ECO:0000256" key="11">
    <source>
        <dbReference type="ARBA" id="ARBA00023002"/>
    </source>
</evidence>
<name>A0A7G1HZC9_9BACT</name>
<dbReference type="InterPro" id="IPR050765">
    <property type="entry name" value="Riboflavin_Biosynth_HTPR"/>
</dbReference>
<keyword evidence="8 13" id="KW-0378">Hydrolase</keyword>
<dbReference type="Gene3D" id="3.40.430.10">
    <property type="entry name" value="Dihydrofolate Reductase, subunit A"/>
    <property type="match status" value="1"/>
</dbReference>
<dbReference type="GO" id="GO:0008835">
    <property type="term" value="F:diaminohydroxyphosphoribosylaminopyrimidine deaminase activity"/>
    <property type="evidence" value="ECO:0007669"/>
    <property type="project" value="UniProtKB-EC"/>
</dbReference>
<dbReference type="PROSITE" id="PS51747">
    <property type="entry name" value="CYT_DCMP_DEAMINASES_2"/>
    <property type="match status" value="1"/>
</dbReference>
<feature type="binding site" evidence="15">
    <location>
        <position position="292"/>
    </location>
    <ligand>
        <name>substrate</name>
    </ligand>
</feature>
<comment type="catalytic activity">
    <reaction evidence="13">
        <text>5-amino-6-(5-phospho-D-ribitylamino)uracil + NADP(+) = 5-amino-6-(5-phospho-D-ribosylamino)uracil + NADPH + H(+)</text>
        <dbReference type="Rhea" id="RHEA:17845"/>
        <dbReference type="ChEBI" id="CHEBI:15378"/>
        <dbReference type="ChEBI" id="CHEBI:57783"/>
        <dbReference type="ChEBI" id="CHEBI:58349"/>
        <dbReference type="ChEBI" id="CHEBI:58421"/>
        <dbReference type="ChEBI" id="CHEBI:58453"/>
        <dbReference type="EC" id="1.1.1.193"/>
    </reaction>
</comment>
<dbReference type="SUPFAM" id="SSF53927">
    <property type="entry name" value="Cytidine deaminase-like"/>
    <property type="match status" value="1"/>
</dbReference>
<comment type="function">
    <text evidence="1 13">Converts 2,5-diamino-6-(ribosylamino)-4(3h)-pyrimidinone 5'-phosphate into 5-amino-6-(ribosylamino)-2,4(1h,3h)-pyrimidinedione 5'-phosphate.</text>
</comment>
<dbReference type="InterPro" id="IPR016193">
    <property type="entry name" value="Cytidine_deaminase-like"/>
</dbReference>
<evidence type="ECO:0000256" key="12">
    <source>
        <dbReference type="ARBA" id="ARBA00023268"/>
    </source>
</evidence>
<dbReference type="EMBL" id="AP023322">
    <property type="protein sequence ID" value="BCI64202.1"/>
    <property type="molecule type" value="Genomic_DNA"/>
</dbReference>
<evidence type="ECO:0000256" key="16">
    <source>
        <dbReference type="PIRSR" id="PIRSR006769-3"/>
    </source>
</evidence>
<feature type="binding site" evidence="15">
    <location>
        <position position="161"/>
    </location>
    <ligand>
        <name>NADP(+)</name>
        <dbReference type="ChEBI" id="CHEBI:58349"/>
    </ligand>
</feature>
<evidence type="ECO:0000256" key="10">
    <source>
        <dbReference type="ARBA" id="ARBA00022857"/>
    </source>
</evidence>
<dbReference type="SUPFAM" id="SSF53597">
    <property type="entry name" value="Dihydrofolate reductase-like"/>
    <property type="match status" value="1"/>
</dbReference>
<dbReference type="CDD" id="cd01284">
    <property type="entry name" value="Riboflavin_deaminase-reductase"/>
    <property type="match status" value="1"/>
</dbReference>
<dbReference type="PANTHER" id="PTHR38011">
    <property type="entry name" value="DIHYDROFOLATE REDUCTASE FAMILY PROTEIN (AFU_ORTHOLOGUE AFUA_8G06820)"/>
    <property type="match status" value="1"/>
</dbReference>
<dbReference type="GO" id="GO:0008270">
    <property type="term" value="F:zinc ion binding"/>
    <property type="evidence" value="ECO:0007669"/>
    <property type="project" value="InterPro"/>
</dbReference>
<evidence type="ECO:0000256" key="4">
    <source>
        <dbReference type="ARBA" id="ARBA00005259"/>
    </source>
</evidence>
<dbReference type="PIRSF" id="PIRSF006769">
    <property type="entry name" value="RibD"/>
    <property type="match status" value="1"/>
</dbReference>
<feature type="binding site" evidence="15">
    <location>
        <position position="175"/>
    </location>
    <ligand>
        <name>substrate</name>
    </ligand>
</feature>
<dbReference type="InterPro" id="IPR002125">
    <property type="entry name" value="CMP_dCMP_dom"/>
</dbReference>
<dbReference type="PANTHER" id="PTHR38011:SF7">
    <property type="entry name" value="2,5-DIAMINO-6-RIBOSYLAMINO-4(3H)-PYRIMIDINONE 5'-PHOSPHATE REDUCTASE"/>
    <property type="match status" value="1"/>
</dbReference>